<reference evidence="2 3" key="1">
    <citation type="submission" date="2020-05" db="EMBL/GenBank/DDBJ databases">
        <title>Azospirillum oleiclasticum sp. nov, a nitrogen-fixing and heavy crude oil-emulsifying bacterium isolated from the crude oil of Yumen Oilfield.</title>
        <authorList>
            <person name="Wu D."/>
            <person name="Cai M."/>
            <person name="Zhang X."/>
        </authorList>
    </citation>
    <scope>NUCLEOTIDE SEQUENCE [LARGE SCALE GENOMIC DNA]</scope>
    <source>
        <strain evidence="2 3">ROY-1-1-2</strain>
    </source>
</reference>
<evidence type="ECO:0008006" key="4">
    <source>
        <dbReference type="Google" id="ProtNLM"/>
    </source>
</evidence>
<evidence type="ECO:0000313" key="2">
    <source>
        <dbReference type="EMBL" id="NYZ23307.1"/>
    </source>
</evidence>
<organism evidence="2 3">
    <name type="scientific">Azospirillum oleiclasticum</name>
    <dbReference type="NCBI Taxonomy" id="2735135"/>
    <lineage>
        <taxon>Bacteria</taxon>
        <taxon>Pseudomonadati</taxon>
        <taxon>Pseudomonadota</taxon>
        <taxon>Alphaproteobacteria</taxon>
        <taxon>Rhodospirillales</taxon>
        <taxon>Azospirillaceae</taxon>
        <taxon>Azospirillum</taxon>
    </lineage>
</organism>
<gene>
    <name evidence="2" type="ORF">HND93_26700</name>
</gene>
<keyword evidence="1" id="KW-0732">Signal</keyword>
<feature type="signal peptide" evidence="1">
    <location>
        <begin position="1"/>
        <end position="32"/>
    </location>
</feature>
<sequence length="109" mass="11319">MTISNHTVRPALRRALFAALLAAATAAGSAAAQVSPSQVSPETRARMQAIAQACRADGQRLCNGVQPGGGRILACLNQQIERVSIPCRDALADLPQQARPMSLSAAGTR</sequence>
<name>A0ABX2TGX4_9PROT</name>
<dbReference type="InterPro" id="IPR001893">
    <property type="entry name" value="Cys-rich_GLG1_repeat"/>
</dbReference>
<evidence type="ECO:0000313" key="3">
    <source>
        <dbReference type="Proteomes" id="UP000584642"/>
    </source>
</evidence>
<dbReference type="Proteomes" id="UP000584642">
    <property type="component" value="Unassembled WGS sequence"/>
</dbReference>
<feature type="chain" id="PRO_5046679197" description="Cysteine rich repeat-containing protein" evidence="1">
    <location>
        <begin position="33"/>
        <end position="109"/>
    </location>
</feature>
<accession>A0ABX2TGX4</accession>
<dbReference type="RefSeq" id="WP_180285071.1">
    <property type="nucleotide sequence ID" value="NZ_JABFDB010000025.1"/>
</dbReference>
<proteinExistence type="predicted"/>
<dbReference type="EMBL" id="JABFDB010000025">
    <property type="protein sequence ID" value="NYZ23307.1"/>
    <property type="molecule type" value="Genomic_DNA"/>
</dbReference>
<keyword evidence="3" id="KW-1185">Reference proteome</keyword>
<comment type="caution">
    <text evidence="2">The sequence shown here is derived from an EMBL/GenBank/DDBJ whole genome shotgun (WGS) entry which is preliminary data.</text>
</comment>
<protein>
    <recommendedName>
        <fullName evidence="4">Cysteine rich repeat-containing protein</fullName>
    </recommendedName>
</protein>
<dbReference type="Pfam" id="PF00839">
    <property type="entry name" value="Cys_rich_FGFR"/>
    <property type="match status" value="1"/>
</dbReference>
<evidence type="ECO:0000256" key="1">
    <source>
        <dbReference type="SAM" id="SignalP"/>
    </source>
</evidence>